<evidence type="ECO:0000313" key="11">
    <source>
        <dbReference type="Proteomes" id="UP001149090"/>
    </source>
</evidence>
<feature type="domain" description="BED-type" evidence="9">
    <location>
        <begin position="17"/>
        <end position="76"/>
    </location>
</feature>
<evidence type="ECO:0000313" key="10">
    <source>
        <dbReference type="EMBL" id="KAJ5070315.1"/>
    </source>
</evidence>
<dbReference type="Proteomes" id="UP001149090">
    <property type="component" value="Unassembled WGS sequence"/>
</dbReference>
<dbReference type="PROSITE" id="PS50808">
    <property type="entry name" value="ZF_BED"/>
    <property type="match status" value="1"/>
</dbReference>
<dbReference type="InterPro" id="IPR013087">
    <property type="entry name" value="Znf_C2H2_type"/>
</dbReference>
<evidence type="ECO:0000256" key="4">
    <source>
        <dbReference type="ARBA" id="ARBA00022833"/>
    </source>
</evidence>
<dbReference type="GO" id="GO:0008270">
    <property type="term" value="F:zinc ion binding"/>
    <property type="evidence" value="ECO:0007669"/>
    <property type="project" value="UniProtKB-KW"/>
</dbReference>
<keyword evidence="2" id="KW-0479">Metal-binding</keyword>
<evidence type="ECO:0000256" key="3">
    <source>
        <dbReference type="ARBA" id="ARBA00022771"/>
    </source>
</evidence>
<dbReference type="PROSITE" id="PS00028">
    <property type="entry name" value="ZINC_FINGER_C2H2_1"/>
    <property type="match status" value="1"/>
</dbReference>
<feature type="compositionally biased region" description="Polar residues" evidence="7">
    <location>
        <begin position="237"/>
        <end position="246"/>
    </location>
</feature>
<comment type="subcellular location">
    <subcellularLocation>
        <location evidence="1">Nucleus</location>
    </subcellularLocation>
</comment>
<reference evidence="10" key="1">
    <citation type="submission" date="2022-10" db="EMBL/GenBank/DDBJ databases">
        <title>Novel sulphate-reducing endosymbionts in the free-living metamonad Anaeramoeba.</title>
        <authorList>
            <person name="Jerlstrom-Hultqvist J."/>
            <person name="Cepicka I."/>
            <person name="Gallot-Lavallee L."/>
            <person name="Salas-Leiva D."/>
            <person name="Curtis B.A."/>
            <person name="Zahonova K."/>
            <person name="Pipaliya S."/>
            <person name="Dacks J."/>
            <person name="Roger A.J."/>
        </authorList>
    </citation>
    <scope>NUCLEOTIDE SEQUENCE</scope>
    <source>
        <strain evidence="10">BMAN</strain>
    </source>
</reference>
<evidence type="ECO:0000256" key="7">
    <source>
        <dbReference type="SAM" id="MobiDB-lite"/>
    </source>
</evidence>
<evidence type="ECO:0000256" key="1">
    <source>
        <dbReference type="ARBA" id="ARBA00004123"/>
    </source>
</evidence>
<dbReference type="OMA" id="QKYPPNI"/>
<dbReference type="PANTHER" id="PTHR23215:SF0">
    <property type="entry name" value="BUB3-INTERACTING AND GLEBS MOTIF-CONTAINING PROTEIN ZNF207"/>
    <property type="match status" value="1"/>
</dbReference>
<dbReference type="GO" id="GO:0003677">
    <property type="term" value="F:DNA binding"/>
    <property type="evidence" value="ECO:0007669"/>
    <property type="project" value="InterPro"/>
</dbReference>
<feature type="compositionally biased region" description="Pro residues" evidence="7">
    <location>
        <begin position="290"/>
        <end position="304"/>
    </location>
</feature>
<feature type="compositionally biased region" description="Low complexity" evidence="7">
    <location>
        <begin position="305"/>
        <end position="317"/>
    </location>
</feature>
<dbReference type="AlphaFoldDB" id="A0A9Q0LD93"/>
<gene>
    <name evidence="10" type="ORF">M0811_10981</name>
</gene>
<evidence type="ECO:0000256" key="6">
    <source>
        <dbReference type="PROSITE-ProRule" id="PRU00042"/>
    </source>
</evidence>
<name>A0A9Q0LD93_ANAIG</name>
<dbReference type="InterPro" id="IPR036236">
    <property type="entry name" value="Znf_C2H2_sf"/>
</dbReference>
<feature type="domain" description="C2H2-type" evidence="8">
    <location>
        <begin position="46"/>
        <end position="69"/>
    </location>
</feature>
<keyword evidence="4" id="KW-0862">Zinc</keyword>
<feature type="region of interest" description="Disordered" evidence="7">
    <location>
        <begin position="223"/>
        <end position="323"/>
    </location>
</feature>
<feature type="domain" description="C2H2-type" evidence="8">
    <location>
        <begin position="22"/>
        <end position="45"/>
    </location>
</feature>
<dbReference type="InterPro" id="IPR003656">
    <property type="entry name" value="Znf_BED"/>
</dbReference>
<dbReference type="PANTHER" id="PTHR23215">
    <property type="entry name" value="ZINC FINGER PROTEIN 207"/>
    <property type="match status" value="1"/>
</dbReference>
<dbReference type="OrthoDB" id="1306014at2759"/>
<dbReference type="EMBL" id="JAPDFW010000096">
    <property type="protein sequence ID" value="KAJ5070315.1"/>
    <property type="molecule type" value="Genomic_DNA"/>
</dbReference>
<organism evidence="10 11">
    <name type="scientific">Anaeramoeba ignava</name>
    <name type="common">Anaerobic marine amoeba</name>
    <dbReference type="NCBI Taxonomy" id="1746090"/>
    <lineage>
        <taxon>Eukaryota</taxon>
        <taxon>Metamonada</taxon>
        <taxon>Anaeramoebidae</taxon>
        <taxon>Anaeramoeba</taxon>
    </lineage>
</organism>
<dbReference type="Gene3D" id="3.30.160.60">
    <property type="entry name" value="Classic Zinc Finger"/>
    <property type="match status" value="1"/>
</dbReference>
<dbReference type="PROSITE" id="PS50157">
    <property type="entry name" value="ZINC_FINGER_C2H2_2"/>
    <property type="match status" value="2"/>
</dbReference>
<evidence type="ECO:0000256" key="5">
    <source>
        <dbReference type="ARBA" id="ARBA00023242"/>
    </source>
</evidence>
<sequence length="373" mass="43297">MGRSKKKSHKKREAPKTTVKSWWCWYCERQFDNEKTLIQHQRAKHFKCMRCYKKFSHTGALIVHLMQVHKQTLQRVPNSIEGRDNPDITIVGMDGIPDEDYDDFMLRHDPNYQPKKLKTNTTIPSVGLPVTNIPTTITALPPTEQTIINGNTPYTPYQQQQPNFHTANPAITQSTPTTYPIMNNNLLIRNNPQLQNIPSYNNIPQYQTTQPERTTPQYQQFQGNNVVYPNYPPQYPSFQNQPQNQLNSNINSPQNYPPPQNFPQQRIPNSFQPQTPPNTPQQLLQRQNQPYPPPNQPSQKPPFIFPQINPNSQPNNSLDKPPTVLESAQNTQYSSNPQIQHPTREVFIFRNDEFSMEELRSSLSKYLPRSKNN</sequence>
<dbReference type="GO" id="GO:0005634">
    <property type="term" value="C:nucleus"/>
    <property type="evidence" value="ECO:0007669"/>
    <property type="project" value="UniProtKB-SubCell"/>
</dbReference>
<dbReference type="CDD" id="cd20908">
    <property type="entry name" value="SUF4-like"/>
    <property type="match status" value="1"/>
</dbReference>
<protein>
    <submittedName>
        <fullName evidence="10">Zinc finger protein</fullName>
    </submittedName>
</protein>
<dbReference type="SMART" id="SM00355">
    <property type="entry name" value="ZnF_C2H2"/>
    <property type="match status" value="2"/>
</dbReference>
<keyword evidence="3 6" id="KW-0863">Zinc-finger</keyword>
<feature type="compositionally biased region" description="Low complexity" evidence="7">
    <location>
        <begin position="280"/>
        <end position="289"/>
    </location>
</feature>
<feature type="compositionally biased region" description="Low complexity" evidence="7">
    <location>
        <begin position="262"/>
        <end position="273"/>
    </location>
</feature>
<proteinExistence type="predicted"/>
<accession>A0A9Q0LD93</accession>
<keyword evidence="11" id="KW-1185">Reference proteome</keyword>
<evidence type="ECO:0000259" key="9">
    <source>
        <dbReference type="PROSITE" id="PS50808"/>
    </source>
</evidence>
<keyword evidence="5" id="KW-0539">Nucleus</keyword>
<comment type="caution">
    <text evidence="10">The sequence shown here is derived from an EMBL/GenBank/DDBJ whole genome shotgun (WGS) entry which is preliminary data.</text>
</comment>
<evidence type="ECO:0000256" key="2">
    <source>
        <dbReference type="ARBA" id="ARBA00022723"/>
    </source>
</evidence>
<evidence type="ECO:0000259" key="8">
    <source>
        <dbReference type="PROSITE" id="PS50157"/>
    </source>
</evidence>
<dbReference type="SUPFAM" id="SSF57667">
    <property type="entry name" value="beta-beta-alpha zinc fingers"/>
    <property type="match status" value="1"/>
</dbReference>